<dbReference type="PANTHER" id="PTHR47535:SF1">
    <property type="entry name" value="NESPRIN-1"/>
    <property type="match status" value="1"/>
</dbReference>
<dbReference type="InterPro" id="IPR002017">
    <property type="entry name" value="Spectrin_repeat"/>
</dbReference>
<keyword evidence="8" id="KW-1185">Reference proteome</keyword>
<feature type="coiled-coil region" evidence="6">
    <location>
        <begin position="776"/>
        <end position="827"/>
    </location>
</feature>
<dbReference type="CDD" id="cd00176">
    <property type="entry name" value="SPEC"/>
    <property type="match status" value="5"/>
</dbReference>
<dbReference type="EMBL" id="JARBDR010000657">
    <property type="protein sequence ID" value="KAJ8309206.1"/>
    <property type="molecule type" value="Genomic_DNA"/>
</dbReference>
<evidence type="ECO:0000313" key="8">
    <source>
        <dbReference type="Proteomes" id="UP001217089"/>
    </source>
</evidence>
<organism evidence="7 8">
    <name type="scientific">Tegillarca granosa</name>
    <name type="common">Malaysian cockle</name>
    <name type="synonym">Anadara granosa</name>
    <dbReference type="NCBI Taxonomy" id="220873"/>
    <lineage>
        <taxon>Eukaryota</taxon>
        <taxon>Metazoa</taxon>
        <taxon>Spiralia</taxon>
        <taxon>Lophotrochozoa</taxon>
        <taxon>Mollusca</taxon>
        <taxon>Bivalvia</taxon>
        <taxon>Autobranchia</taxon>
        <taxon>Pteriomorphia</taxon>
        <taxon>Arcoida</taxon>
        <taxon>Arcoidea</taxon>
        <taxon>Arcidae</taxon>
        <taxon>Tegillarca</taxon>
    </lineage>
</organism>
<keyword evidence="2" id="KW-0812">Transmembrane</keyword>
<name>A0ABQ9EZ55_TEGGR</name>
<evidence type="ECO:0000256" key="2">
    <source>
        <dbReference type="ARBA" id="ARBA00022692"/>
    </source>
</evidence>
<feature type="coiled-coil region" evidence="6">
    <location>
        <begin position="8"/>
        <end position="42"/>
    </location>
</feature>
<gene>
    <name evidence="7" type="ORF">KUTeg_014080</name>
</gene>
<dbReference type="InterPro" id="IPR018159">
    <property type="entry name" value="Spectrin/alpha-actinin"/>
</dbReference>
<keyword evidence="5" id="KW-0472">Membrane</keyword>
<dbReference type="SUPFAM" id="SSF46966">
    <property type="entry name" value="Spectrin repeat"/>
    <property type="match status" value="13"/>
</dbReference>
<dbReference type="SMART" id="SM00150">
    <property type="entry name" value="SPEC"/>
    <property type="match status" value="10"/>
</dbReference>
<dbReference type="Gene3D" id="1.20.58.60">
    <property type="match status" value="10"/>
</dbReference>
<dbReference type="Pfam" id="PF00435">
    <property type="entry name" value="Spectrin"/>
    <property type="match status" value="2"/>
</dbReference>
<dbReference type="PANTHER" id="PTHR47535">
    <property type="entry name" value="MUSCLE-SPECIFIC PROTEIN 300 KDA, ISOFORM G"/>
    <property type="match status" value="1"/>
</dbReference>
<accession>A0ABQ9EZ55</accession>
<comment type="subcellular location">
    <subcellularLocation>
        <location evidence="1">Membrane</location>
    </subcellularLocation>
</comment>
<keyword evidence="6" id="KW-0175">Coiled coil</keyword>
<keyword evidence="4" id="KW-1133">Transmembrane helix</keyword>
<evidence type="ECO:0000256" key="5">
    <source>
        <dbReference type="ARBA" id="ARBA00023136"/>
    </source>
</evidence>
<feature type="coiled-coil region" evidence="6">
    <location>
        <begin position="475"/>
        <end position="505"/>
    </location>
</feature>
<reference evidence="7 8" key="1">
    <citation type="submission" date="2022-12" db="EMBL/GenBank/DDBJ databases">
        <title>Chromosome-level genome of Tegillarca granosa.</title>
        <authorList>
            <person name="Kim J."/>
        </authorList>
    </citation>
    <scope>NUCLEOTIDE SEQUENCE [LARGE SCALE GENOMIC DNA]</scope>
    <source>
        <strain evidence="7">Teg-2019</strain>
        <tissue evidence="7">Adductor muscle</tissue>
    </source>
</reference>
<dbReference type="InterPro" id="IPR052403">
    <property type="entry name" value="LINC-complex_assoc"/>
</dbReference>
<feature type="coiled-coil region" evidence="6">
    <location>
        <begin position="600"/>
        <end position="669"/>
    </location>
</feature>
<keyword evidence="3" id="KW-0677">Repeat</keyword>
<evidence type="ECO:0000256" key="3">
    <source>
        <dbReference type="ARBA" id="ARBA00022737"/>
    </source>
</evidence>
<evidence type="ECO:0000256" key="4">
    <source>
        <dbReference type="ARBA" id="ARBA00022989"/>
    </source>
</evidence>
<evidence type="ECO:0000313" key="7">
    <source>
        <dbReference type="EMBL" id="KAJ8309206.1"/>
    </source>
</evidence>
<protein>
    <recommendedName>
        <fullName evidence="9">Nesprin-1</fullName>
    </recommendedName>
</protein>
<proteinExistence type="predicted"/>
<comment type="caution">
    <text evidence="7">The sequence shown here is derived from an EMBL/GenBank/DDBJ whole genome shotgun (WGS) entry which is preliminary data.</text>
</comment>
<evidence type="ECO:0000256" key="6">
    <source>
        <dbReference type="SAM" id="Coils"/>
    </source>
</evidence>
<evidence type="ECO:0008006" key="9">
    <source>
        <dbReference type="Google" id="ProtNLM"/>
    </source>
</evidence>
<evidence type="ECO:0000256" key="1">
    <source>
        <dbReference type="ARBA" id="ARBA00004370"/>
    </source>
</evidence>
<dbReference type="Proteomes" id="UP001217089">
    <property type="component" value="Unassembled WGS sequence"/>
</dbReference>
<sequence length="1841" mass="212008">MPELRKEIEFFQELRIELMQDIKAHQREVDNFSDEAQTLQQLTGESRDILKKCEQNVADHKFYKDKHAECTHWLAKAKDKYATSSDLTGSRVELEDRLEKIQELSVDRDAGFAKLNQVVEAGEKLYPNCSTEGREVVRQELRQLKIGWESLFDDLSATQRKLEVALVQWTSFDDSYGQVEHWLRDMESQLEGQLPLRSTLEEKKTQLQNYKVLHQDVLSYQRVIDSVNDKAQSLSQSSSDPHLSKFVTQARTRYQKLTSTAKVQYSVLSNINTHERVHQYEDFVADHQQYNDGYNNCIEWLNGIREKLSMCADVSGDRHAIQNRLDKIQIVYTFTYTCIYFTRGVHVGFISILQTNSIKVQRHSHVKEKNIALQILHFDIVATKMEGEPKVKHVIALAEKVLPNTAPQGKDIIMRETDALRSDWEAFVNALQKTKEDLENCMDQWKEFDTWQEKVDAWLKEIEGRIRDTELKATLKDKQSQLDKLKHLHRELMEHQGDIDALSDAAQDLVRVSTDTRVISQASQLGTKYSTMYNNVKVWLNDMRKKLQALTDTSGDRRIIQERLAQVQELMSDKEEGLHMLQIALDNLQIVLPNTSVPGRDNMRREMQGLQAEYDTLSADLNDLKSNLDGTLSQWTVLHLNIGSQQSTVDNLKDKAENLKQTSKDTNLSNQIRHLDQLQRCEKYVKDHQIYRDAYMDSSYWLTGISDRLNMCSDIRGDRTAIEAQLNKLQDIGNHIEAGNEKIKLTLSKGEIVLPETSSQGQELVREELSMLSGDFENFQADLEDLHANLEQYEELSQWIKDMETDMKAESDMKATLEDKAIQLEKQQAINDEILEKQTAFDALTERAQTLLQSTTDNRVTSQLTQMSSRYTTLIAGSKDLMKRYEQHVLDHEKYAEAFTEAATWLQSTRDRLSVCADTSGDKYTIQTQLEKLQEFVVVKEEGQLLIHTANTWGEKAMTNTSMEGREMIRKELQQLQQEWDNMIGEVTDTKVMLESCLLQWTDFNASYDQIQKRLRDMERRIRESEPKADLSEKKADLQRIRGLYQDVISYEQMIESIGSKAHDLSSKSPASKASTDTSQIVGKYQSIRDQAKDLLGRSEQCVAQHQAYHDACNSFVTWLRAAREKLATCSDTFGEKSAVISKIERSKALTADLSEGSERLVEATKSGEATLSSTSPTGQTKIRNELQAMRRDFEEYQTLLLEAQEDLERYLILVSFVSYAFYFYFIDVRVAEFNFLVCLLLTVKNYLDEVLAHQNSLDQVSEKAQALLQTNADAKTSHAITQLTTRYHGVIALSKIQNEIDFCRSCVDIVKNLENFFENHMNYNQNHNDFQDWLAETKIKLQHVHDTSGTKDDVDTKLHKIMDLQAAMDQGHIYLRALLECSDKTLPSTNKRGCQVIRQETENAKADYENMLTNVSQAKRGLESALSQWSDFDRSFDQFNSWLLETESKLKKDPDFRADLPEKRSSLEKFKALQGDIAAHKDILEKLEDKAAQLKDTKPSTIVGDLRTRYQRLTAACKEGTVKLEDQVQGHEEYRKAYIACLDWLANNRHKLQRLSDYSGDRRTLQDRLQQLKKANGKLCNVKDFKLGTAELSTDFKGEMRQGQDMVNNATQLGERVCLTTAPRGQDAIHRELQNMKDDWNSFANSVNDMEANLEACISKWLDLDDEYQRFQQWIDKMDARVKSLAENKPDLQRKQQQLRDGEDIFDEILKKKAMLENVRESTDAVAQRSSDPRVTNTAHWLAMMDERVQECNDTSGDWNSIQDRMDDIKDITGSMDEGLQKVNRVCDIAEKILPNTSSEGKRMIEQQVTELTNEWEKLNLAISDCSTMLEGVLDRWNEV</sequence>
<feature type="coiled-coil region" evidence="6">
    <location>
        <begin position="1471"/>
        <end position="1498"/>
    </location>
</feature>